<dbReference type="GeneID" id="30962241"/>
<sequence length="104" mass="11804">MYLHTNKATHRAANGCESRIAVTSILIQKEGAAADWREKRLQETHTMCAGTRPDADACTMTRWIKEIIEMVVVGKLKKATRKSKRGKRARKLRKGRRRGKASKV</sequence>
<organism evidence="2 3">
    <name type="scientific">Ascoidea rubescens DSM 1968</name>
    <dbReference type="NCBI Taxonomy" id="1344418"/>
    <lineage>
        <taxon>Eukaryota</taxon>
        <taxon>Fungi</taxon>
        <taxon>Dikarya</taxon>
        <taxon>Ascomycota</taxon>
        <taxon>Saccharomycotina</taxon>
        <taxon>Saccharomycetes</taxon>
        <taxon>Ascoideaceae</taxon>
        <taxon>Ascoidea</taxon>
    </lineage>
</organism>
<proteinExistence type="predicted"/>
<evidence type="ECO:0000313" key="2">
    <source>
        <dbReference type="EMBL" id="ODV64388.1"/>
    </source>
</evidence>
<dbReference type="AlphaFoldDB" id="A0A1D2VS27"/>
<dbReference type="EMBL" id="KV454475">
    <property type="protein sequence ID" value="ODV64388.1"/>
    <property type="molecule type" value="Genomic_DNA"/>
</dbReference>
<name>A0A1D2VS27_9ASCO</name>
<feature type="region of interest" description="Disordered" evidence="1">
    <location>
        <begin position="78"/>
        <end position="104"/>
    </location>
</feature>
<gene>
    <name evidence="2" type="ORF">ASCRUDRAFT_104911</name>
</gene>
<protein>
    <submittedName>
        <fullName evidence="2">Uncharacterized protein</fullName>
    </submittedName>
</protein>
<accession>A0A1D2VS27</accession>
<dbReference type="InParanoid" id="A0A1D2VS27"/>
<keyword evidence="3" id="KW-1185">Reference proteome</keyword>
<evidence type="ECO:0000256" key="1">
    <source>
        <dbReference type="SAM" id="MobiDB-lite"/>
    </source>
</evidence>
<dbReference type="Proteomes" id="UP000095038">
    <property type="component" value="Unassembled WGS sequence"/>
</dbReference>
<reference evidence="3" key="1">
    <citation type="submission" date="2016-05" db="EMBL/GenBank/DDBJ databases">
        <title>Comparative genomics of biotechnologically important yeasts.</title>
        <authorList>
            <consortium name="DOE Joint Genome Institute"/>
            <person name="Riley R."/>
            <person name="Haridas S."/>
            <person name="Wolfe K.H."/>
            <person name="Lopes M.R."/>
            <person name="Hittinger C.T."/>
            <person name="Goker M."/>
            <person name="Salamov A."/>
            <person name="Wisecaver J."/>
            <person name="Long T.M."/>
            <person name="Aerts A.L."/>
            <person name="Barry K."/>
            <person name="Choi C."/>
            <person name="Clum A."/>
            <person name="Coughlan A.Y."/>
            <person name="Deshpande S."/>
            <person name="Douglass A.P."/>
            <person name="Hanson S.J."/>
            <person name="Klenk H.-P."/>
            <person name="Labutti K."/>
            <person name="Lapidus A."/>
            <person name="Lindquist E."/>
            <person name="Lipzen A."/>
            <person name="Meier-Kolthoff J.P."/>
            <person name="Ohm R.A."/>
            <person name="Otillar R.P."/>
            <person name="Pangilinan J."/>
            <person name="Peng Y."/>
            <person name="Rokas A."/>
            <person name="Rosa C.A."/>
            <person name="Scheuner C."/>
            <person name="Sibirny A.A."/>
            <person name="Slot J.C."/>
            <person name="Stielow J.B."/>
            <person name="Sun H."/>
            <person name="Kurtzman C.P."/>
            <person name="Blackwell M."/>
            <person name="Grigoriev I.V."/>
            <person name="Jeffries T.W."/>
        </authorList>
    </citation>
    <scope>NUCLEOTIDE SEQUENCE [LARGE SCALE GENOMIC DNA]</scope>
    <source>
        <strain evidence="3">DSM 1968</strain>
    </source>
</reference>
<evidence type="ECO:0000313" key="3">
    <source>
        <dbReference type="Proteomes" id="UP000095038"/>
    </source>
</evidence>
<dbReference type="RefSeq" id="XP_020050695.1">
    <property type="nucleotide sequence ID" value="XM_020188605.1"/>
</dbReference>